<dbReference type="GO" id="GO:0005737">
    <property type="term" value="C:cytoplasm"/>
    <property type="evidence" value="ECO:0007669"/>
    <property type="project" value="UniProtKB-SubCell"/>
</dbReference>
<dbReference type="PANTHER" id="PTHR43033">
    <property type="entry name" value="TRNA(ILE)-LYSIDINE SYNTHASE-RELATED"/>
    <property type="match status" value="1"/>
</dbReference>
<dbReference type="Gene3D" id="3.30.465.60">
    <property type="match status" value="1"/>
</dbReference>
<dbReference type="Pfam" id="PF11734">
    <property type="entry name" value="TilS_C"/>
    <property type="match status" value="1"/>
</dbReference>
<evidence type="ECO:0000256" key="4">
    <source>
        <dbReference type="ARBA" id="ARBA00022694"/>
    </source>
</evidence>
<dbReference type="InterPro" id="IPR011063">
    <property type="entry name" value="TilS/TtcA_N"/>
</dbReference>
<keyword evidence="6 8" id="KW-0067">ATP-binding</keyword>
<keyword evidence="2 8" id="KW-0963">Cytoplasm</keyword>
<organism evidence="10 11">
    <name type="scientific">Candidatus Desantisbacteria bacterium CG2_30_40_21</name>
    <dbReference type="NCBI Taxonomy" id="1817895"/>
    <lineage>
        <taxon>Bacteria</taxon>
        <taxon>Candidatus Desantisiibacteriota</taxon>
    </lineage>
</organism>
<reference evidence="10 11" key="1">
    <citation type="journal article" date="2016" name="Environ. Microbiol.">
        <title>Genomic resolution of a cold subsurface aquifer community provides metabolic insights for novel microbes adapted to high CO concentrations.</title>
        <authorList>
            <person name="Probst A.J."/>
            <person name="Castelle C.J."/>
            <person name="Singh A."/>
            <person name="Brown C.T."/>
            <person name="Anantharaman K."/>
            <person name="Sharon I."/>
            <person name="Hug L.A."/>
            <person name="Burstein D."/>
            <person name="Emerson J.B."/>
            <person name="Thomas B.C."/>
            <person name="Banfield J.F."/>
        </authorList>
    </citation>
    <scope>NUCLEOTIDE SEQUENCE [LARGE SCALE GENOMIC DNA]</scope>
    <source>
        <strain evidence="10">CG2_30_40_21</strain>
    </source>
</reference>
<feature type="domain" description="Lysidine-tRNA(Ile) synthetase C-terminal" evidence="9">
    <location>
        <begin position="415"/>
        <end position="488"/>
    </location>
</feature>
<evidence type="ECO:0000256" key="1">
    <source>
        <dbReference type="ARBA" id="ARBA00004496"/>
    </source>
</evidence>
<dbReference type="SUPFAM" id="SSF82829">
    <property type="entry name" value="MesJ substrate recognition domain-like"/>
    <property type="match status" value="1"/>
</dbReference>
<dbReference type="HAMAP" id="MF_01161">
    <property type="entry name" value="tRNA_Ile_lys_synt"/>
    <property type="match status" value="1"/>
</dbReference>
<name>A0A1J5EIW6_9BACT</name>
<dbReference type="AlphaFoldDB" id="A0A1J5EIW6"/>
<evidence type="ECO:0000313" key="11">
    <source>
        <dbReference type="Proteomes" id="UP000183085"/>
    </source>
</evidence>
<dbReference type="SUPFAM" id="SSF52402">
    <property type="entry name" value="Adenine nucleotide alpha hydrolases-like"/>
    <property type="match status" value="1"/>
</dbReference>
<dbReference type="EC" id="6.3.4.19" evidence="8"/>
<evidence type="ECO:0000256" key="5">
    <source>
        <dbReference type="ARBA" id="ARBA00022741"/>
    </source>
</evidence>
<comment type="function">
    <text evidence="8">Ligates lysine onto the cytidine present at position 34 of the AUA codon-specific tRNA(Ile) that contains the anticodon CAU, in an ATP-dependent manner. Cytidine is converted to lysidine, thus changing the amino acid specificity of the tRNA from methionine to isoleucine.</text>
</comment>
<dbReference type="Gene3D" id="3.40.50.620">
    <property type="entry name" value="HUPs"/>
    <property type="match status" value="1"/>
</dbReference>
<dbReference type="GO" id="GO:0006400">
    <property type="term" value="P:tRNA modification"/>
    <property type="evidence" value="ECO:0007669"/>
    <property type="project" value="UniProtKB-UniRule"/>
</dbReference>
<comment type="caution">
    <text evidence="10">The sequence shown here is derived from an EMBL/GenBank/DDBJ whole genome shotgun (WGS) entry which is preliminary data.</text>
</comment>
<dbReference type="GO" id="GO:0005524">
    <property type="term" value="F:ATP binding"/>
    <property type="evidence" value="ECO:0007669"/>
    <property type="project" value="UniProtKB-UniRule"/>
</dbReference>
<sequence>MIPQGVHDVISQYQLLAKKDRIVVGVSGGPDSIALLHILWQLSEEYSLSLRVAHLNHMQRGQESKEDAEYTLKFANELSIPVISEEIDIKAIKEKEAKDRPLTDVARKIRYDFLKRVAKGFNANKIAVGHHADDLVETVLINLIRGTGSEGLKGIAPIRKIDEDLLLIRPLIKISSLQIHQYLSLNHLEFRVDSSNLKPIFLRNRVRIQLLPILRKEYNPKIDNAFIQLSQLLKMDEDYIDEAVNHALLQVVVERKEKMVVMDVVSISGLHPAIQTRVIRRIITMIKGDVEGFNYKHIQGIRQLILSIHPQGRLSLPFFISAQRDYKQLIIKEESIYRLKPLDYYEYLIEAPGTNEIQDLNCTIKTEVVLKETILKDIEYIEKHPPTEYRYLIQDTTHPLILRAYLDYDQISQPLTLRCRKDGDRFQPYGMQGRKKIKDFFIDLKLPMDTRNRIPLLVDKKGNVLWVIGLRIGEQVKITSRTQKVLVVSMVNMGCCKW</sequence>
<dbReference type="InterPro" id="IPR014729">
    <property type="entry name" value="Rossmann-like_a/b/a_fold"/>
</dbReference>
<evidence type="ECO:0000313" key="10">
    <source>
        <dbReference type="EMBL" id="OIP42664.1"/>
    </source>
</evidence>
<dbReference type="NCBIfam" id="TIGR02433">
    <property type="entry name" value="lysidine_TilS_C"/>
    <property type="match status" value="1"/>
</dbReference>
<dbReference type="InterPro" id="IPR012094">
    <property type="entry name" value="tRNA_Ile_lys_synt"/>
</dbReference>
<dbReference type="InterPro" id="IPR012796">
    <property type="entry name" value="Lysidine-tRNA-synth_C"/>
</dbReference>
<gene>
    <name evidence="8" type="primary">tilS</name>
    <name evidence="10" type="ORF">AUJ95_01500</name>
</gene>
<evidence type="ECO:0000256" key="7">
    <source>
        <dbReference type="ARBA" id="ARBA00048539"/>
    </source>
</evidence>
<accession>A0A1J5EIW6</accession>
<feature type="binding site" evidence="8">
    <location>
        <begin position="27"/>
        <end position="32"/>
    </location>
    <ligand>
        <name>ATP</name>
        <dbReference type="ChEBI" id="CHEBI:30616"/>
    </ligand>
</feature>
<protein>
    <recommendedName>
        <fullName evidence="8">tRNA(Ile)-lysidine synthase</fullName>
        <ecNumber evidence="8">6.3.4.19</ecNumber>
    </recommendedName>
    <alternativeName>
        <fullName evidence="8">tRNA(Ile)-2-lysyl-cytidine synthase</fullName>
    </alternativeName>
    <alternativeName>
        <fullName evidence="8">tRNA(Ile)-lysidine synthetase</fullName>
    </alternativeName>
</protein>
<dbReference type="CDD" id="cd01992">
    <property type="entry name" value="TilS_N"/>
    <property type="match status" value="1"/>
</dbReference>
<dbReference type="InterPro" id="IPR012795">
    <property type="entry name" value="tRNA_Ile_lys_synt_N"/>
</dbReference>
<comment type="subcellular location">
    <subcellularLocation>
        <location evidence="1 8">Cytoplasm</location>
    </subcellularLocation>
</comment>
<evidence type="ECO:0000259" key="9">
    <source>
        <dbReference type="SMART" id="SM00977"/>
    </source>
</evidence>
<comment type="domain">
    <text evidence="8">The N-terminal region contains the highly conserved SGGXDS motif, predicted to be a P-loop motif involved in ATP binding.</text>
</comment>
<dbReference type="SMART" id="SM00977">
    <property type="entry name" value="TilS_C"/>
    <property type="match status" value="1"/>
</dbReference>
<dbReference type="PANTHER" id="PTHR43033:SF1">
    <property type="entry name" value="TRNA(ILE)-LYSIDINE SYNTHASE-RELATED"/>
    <property type="match status" value="1"/>
</dbReference>
<dbReference type="EMBL" id="MNYI01000042">
    <property type="protein sequence ID" value="OIP42664.1"/>
    <property type="molecule type" value="Genomic_DNA"/>
</dbReference>
<dbReference type="STRING" id="1817895.AUJ95_01500"/>
<dbReference type="GO" id="GO:0032267">
    <property type="term" value="F:tRNA(Ile)-lysidine synthase activity"/>
    <property type="evidence" value="ECO:0007669"/>
    <property type="project" value="UniProtKB-EC"/>
</dbReference>
<comment type="similarity">
    <text evidence="8">Belongs to the tRNA(Ile)-lysidine synthase family.</text>
</comment>
<dbReference type="SUPFAM" id="SSF56037">
    <property type="entry name" value="PheT/TilS domain"/>
    <property type="match status" value="1"/>
</dbReference>
<evidence type="ECO:0000256" key="2">
    <source>
        <dbReference type="ARBA" id="ARBA00022490"/>
    </source>
</evidence>
<evidence type="ECO:0000256" key="8">
    <source>
        <dbReference type="HAMAP-Rule" id="MF_01161"/>
    </source>
</evidence>
<dbReference type="Proteomes" id="UP000183085">
    <property type="component" value="Unassembled WGS sequence"/>
</dbReference>
<keyword evidence="5 8" id="KW-0547">Nucleotide-binding</keyword>
<evidence type="ECO:0000256" key="6">
    <source>
        <dbReference type="ARBA" id="ARBA00022840"/>
    </source>
</evidence>
<dbReference type="Pfam" id="PF01171">
    <property type="entry name" value="ATP_bind_3"/>
    <property type="match status" value="1"/>
</dbReference>
<proteinExistence type="inferred from homology"/>
<keyword evidence="4 8" id="KW-0819">tRNA processing</keyword>
<dbReference type="NCBIfam" id="TIGR02432">
    <property type="entry name" value="lysidine_TilS_N"/>
    <property type="match status" value="1"/>
</dbReference>
<evidence type="ECO:0000256" key="3">
    <source>
        <dbReference type="ARBA" id="ARBA00022598"/>
    </source>
</evidence>
<comment type="catalytic activity">
    <reaction evidence="7 8">
        <text>cytidine(34) in tRNA(Ile2) + L-lysine + ATP = lysidine(34) in tRNA(Ile2) + AMP + diphosphate + H(+)</text>
        <dbReference type="Rhea" id="RHEA:43744"/>
        <dbReference type="Rhea" id="RHEA-COMP:10625"/>
        <dbReference type="Rhea" id="RHEA-COMP:10670"/>
        <dbReference type="ChEBI" id="CHEBI:15378"/>
        <dbReference type="ChEBI" id="CHEBI:30616"/>
        <dbReference type="ChEBI" id="CHEBI:32551"/>
        <dbReference type="ChEBI" id="CHEBI:33019"/>
        <dbReference type="ChEBI" id="CHEBI:82748"/>
        <dbReference type="ChEBI" id="CHEBI:83665"/>
        <dbReference type="ChEBI" id="CHEBI:456215"/>
        <dbReference type="EC" id="6.3.4.19"/>
    </reaction>
</comment>
<keyword evidence="3 8" id="KW-0436">Ligase</keyword>